<dbReference type="Ensembl" id="ENSOGAT00000024072.1">
    <property type="protein sequence ID" value="ENSOGAP00000018079.1"/>
    <property type="gene ID" value="ENSOGAG00000032541.1"/>
</dbReference>
<dbReference type="Gene3D" id="1.20.5.110">
    <property type="match status" value="1"/>
</dbReference>
<feature type="region of interest" description="Disordered" evidence="3">
    <location>
        <begin position="96"/>
        <end position="133"/>
    </location>
</feature>
<reference evidence="7" key="1">
    <citation type="submission" date="2011-03" db="EMBL/GenBank/DDBJ databases">
        <title>Version 3 of the genome sequence of Otolemur garnettii (Bushbaby).</title>
        <authorList>
            <consortium name="The Broad Institute Genome Sequencing Platform"/>
            <person name="Di Palma F."/>
            <person name="Johnson J."/>
            <person name="Lander E.S."/>
            <person name="Lindblad-Toh K."/>
            <person name="Jaffe D.B."/>
            <person name="Gnerre S."/>
            <person name="MacCallum I."/>
            <person name="Przybylski D."/>
            <person name="Ribeiro F.J."/>
            <person name="Burton J.N."/>
            <person name="Walker B.J."/>
            <person name="Sharpe T."/>
            <person name="Hall G."/>
        </authorList>
    </citation>
    <scope>NUCLEOTIDE SEQUENCE [LARGE SCALE GENOMIC DNA]</scope>
</reference>
<dbReference type="PANTHER" id="PTHR19957">
    <property type="entry name" value="SYNTAXIN"/>
    <property type="match status" value="1"/>
</dbReference>
<dbReference type="InterPro" id="IPR045242">
    <property type="entry name" value="Syntaxin"/>
</dbReference>
<reference evidence="6" key="2">
    <citation type="submission" date="2025-08" db="UniProtKB">
        <authorList>
            <consortium name="Ensembl"/>
        </authorList>
    </citation>
    <scope>IDENTIFICATION</scope>
</reference>
<dbReference type="eggNOG" id="KOG0810">
    <property type="taxonomic scope" value="Eukaryota"/>
</dbReference>
<comment type="similarity">
    <text evidence="1">Belongs to the syntaxin family.</text>
</comment>
<dbReference type="PANTHER" id="PTHR19957:SF36">
    <property type="entry name" value="SYNTAXIN-2"/>
    <property type="match status" value="1"/>
</dbReference>
<dbReference type="GO" id="GO:0031201">
    <property type="term" value="C:SNARE complex"/>
    <property type="evidence" value="ECO:0007669"/>
    <property type="project" value="TreeGrafter"/>
</dbReference>
<dbReference type="InParanoid" id="H0XPN8"/>
<accession>H0XPN8</accession>
<feature type="domain" description="T-SNARE coiled-coil homology" evidence="5">
    <location>
        <begin position="188"/>
        <end position="250"/>
    </location>
</feature>
<organism evidence="6 7">
    <name type="scientific">Otolemur garnettii</name>
    <name type="common">Small-eared galago</name>
    <name type="synonym">Garnett's greater bushbaby</name>
    <dbReference type="NCBI Taxonomy" id="30611"/>
    <lineage>
        <taxon>Eukaryota</taxon>
        <taxon>Metazoa</taxon>
        <taxon>Chordata</taxon>
        <taxon>Craniata</taxon>
        <taxon>Vertebrata</taxon>
        <taxon>Euteleostomi</taxon>
        <taxon>Mammalia</taxon>
        <taxon>Eutheria</taxon>
        <taxon>Euarchontoglires</taxon>
        <taxon>Primates</taxon>
        <taxon>Strepsirrhini</taxon>
        <taxon>Lorisiformes</taxon>
        <taxon>Galagidae</taxon>
        <taxon>Otolemur</taxon>
    </lineage>
</organism>
<dbReference type="SUPFAM" id="SSF47661">
    <property type="entry name" value="t-snare proteins"/>
    <property type="match status" value="1"/>
</dbReference>
<dbReference type="STRING" id="30611.ENSOGAP00000018079"/>
<proteinExistence type="inferred from homology"/>
<dbReference type="GO" id="GO:0048787">
    <property type="term" value="C:presynaptic active zone membrane"/>
    <property type="evidence" value="ECO:0007669"/>
    <property type="project" value="TreeGrafter"/>
</dbReference>
<evidence type="ECO:0000259" key="5">
    <source>
        <dbReference type="PROSITE" id="PS50192"/>
    </source>
</evidence>
<feature type="compositionally biased region" description="Polar residues" evidence="3">
    <location>
        <begin position="124"/>
        <end position="133"/>
    </location>
</feature>
<evidence type="ECO:0000313" key="6">
    <source>
        <dbReference type="Ensembl" id="ENSOGAP00000018079.1"/>
    </source>
</evidence>
<evidence type="ECO:0000256" key="3">
    <source>
        <dbReference type="SAM" id="MobiDB-lite"/>
    </source>
</evidence>
<dbReference type="InterPro" id="IPR006011">
    <property type="entry name" value="Syntaxin_N"/>
</dbReference>
<evidence type="ECO:0000256" key="2">
    <source>
        <dbReference type="ARBA" id="ARBA00023054"/>
    </source>
</evidence>
<evidence type="ECO:0000313" key="7">
    <source>
        <dbReference type="Proteomes" id="UP000005225"/>
    </source>
</evidence>
<keyword evidence="4" id="KW-0472">Membrane</keyword>
<dbReference type="Gene3D" id="1.20.58.70">
    <property type="match status" value="1"/>
</dbReference>
<name>H0XPN8_OTOGA</name>
<dbReference type="GO" id="GO:0008021">
    <property type="term" value="C:synaptic vesicle"/>
    <property type="evidence" value="ECO:0007669"/>
    <property type="project" value="TreeGrafter"/>
</dbReference>
<keyword evidence="4" id="KW-1133">Transmembrane helix</keyword>
<dbReference type="PROSITE" id="PS50192">
    <property type="entry name" value="T_SNARE"/>
    <property type="match status" value="1"/>
</dbReference>
<dbReference type="GeneTree" id="ENSGT01100000264843"/>
<dbReference type="Pfam" id="PF00804">
    <property type="entry name" value="Syntaxin"/>
    <property type="match status" value="1"/>
</dbReference>
<dbReference type="GO" id="GO:0006886">
    <property type="term" value="P:intracellular protein transport"/>
    <property type="evidence" value="ECO:0007669"/>
    <property type="project" value="TreeGrafter"/>
</dbReference>
<dbReference type="EMBL" id="AAQR03104557">
    <property type="status" value="NOT_ANNOTATED_CDS"/>
    <property type="molecule type" value="Genomic_DNA"/>
</dbReference>
<dbReference type="Proteomes" id="UP000005225">
    <property type="component" value="Unassembled WGS sequence"/>
</dbReference>
<feature type="transmembrane region" description="Helical" evidence="4">
    <location>
        <begin position="260"/>
        <end position="279"/>
    </location>
</feature>
<keyword evidence="2" id="KW-0175">Coiled coil</keyword>
<dbReference type="HOGENOM" id="CLU_042423_2_2_1"/>
<evidence type="ECO:0000256" key="1">
    <source>
        <dbReference type="ARBA" id="ARBA00009063"/>
    </source>
</evidence>
<reference evidence="6" key="3">
    <citation type="submission" date="2025-09" db="UniProtKB">
        <authorList>
            <consortium name="Ensembl"/>
        </authorList>
    </citation>
    <scope>IDENTIFICATION</scope>
</reference>
<evidence type="ECO:0000256" key="4">
    <source>
        <dbReference type="SAM" id="Phobius"/>
    </source>
</evidence>
<dbReference type="Pfam" id="PF05739">
    <property type="entry name" value="SNARE"/>
    <property type="match status" value="1"/>
</dbReference>
<feature type="region of interest" description="Disordered" evidence="3">
    <location>
        <begin position="152"/>
        <end position="176"/>
    </location>
</feature>
<dbReference type="GO" id="GO:0031629">
    <property type="term" value="P:synaptic vesicle fusion to presynaptic active zone membrane"/>
    <property type="evidence" value="ECO:0007669"/>
    <property type="project" value="TreeGrafter"/>
</dbReference>
<dbReference type="InterPro" id="IPR010989">
    <property type="entry name" value="SNARE"/>
</dbReference>
<dbReference type="GO" id="GO:0000149">
    <property type="term" value="F:SNARE binding"/>
    <property type="evidence" value="ECO:0007669"/>
    <property type="project" value="TreeGrafter"/>
</dbReference>
<dbReference type="AlphaFoldDB" id="H0XPN8"/>
<dbReference type="GO" id="GO:0048278">
    <property type="term" value="P:vesicle docking"/>
    <property type="evidence" value="ECO:0007669"/>
    <property type="project" value="TreeGrafter"/>
</dbReference>
<dbReference type="InterPro" id="IPR000727">
    <property type="entry name" value="T_SNARE_dom"/>
</dbReference>
<dbReference type="GO" id="GO:0005484">
    <property type="term" value="F:SNAP receptor activity"/>
    <property type="evidence" value="ECO:0007669"/>
    <property type="project" value="TreeGrafter"/>
</dbReference>
<keyword evidence="7" id="KW-1185">Reference proteome</keyword>
<feature type="compositionally biased region" description="Polar residues" evidence="3">
    <location>
        <begin position="96"/>
        <end position="111"/>
    </location>
</feature>
<protein>
    <recommendedName>
        <fullName evidence="5">t-SNARE coiled-coil homology domain-containing protein</fullName>
    </recommendedName>
</protein>
<keyword evidence="4" id="KW-0812">Transmembrane</keyword>
<sequence length="284" mass="32452">MWDRVPELIASRQNQKNRYIIVIIDQDQFIHHFFHWVEDTRTIFKISQYVDQLKQTHSGILWALDTKGSRKEKLQGLNNHIKETAHQIRAQLKSMQQTLDHQETGEPSFSRSPCRKSPPGVHPTCSQRPWHSTTKPTVFCEQSKGRLERQLHVGGRDGPAAGGDAPEQLDLSPTTSSLARSKITRQDLNDKETAQNNIVKLEPTTWELYDIFLDKAASLETRGEMTNNIEQNVMNATDYVDDDKEETQKAVQHHGKTKRIAMILILCIILIILLASKLVQTILS</sequence>